<protein>
    <submittedName>
        <fullName evidence="2">MerC domain-containing protein</fullName>
    </submittedName>
</protein>
<sequence>MKSSHSSCSHSVADRSTRSRLDRVGIVLSGACAVHCVAGLALVGLLGLGGLGVGGPWLMAPEIHEYGLVAAIVVGALTIGIGAMRHGHVWPLVLGAVGIALMALAVAGPHGVMEAALTIAGVAVLAVGHVLNIRACSSAR</sequence>
<keyword evidence="1" id="KW-1133">Transmembrane helix</keyword>
<dbReference type="AlphaFoldDB" id="A0A7G6VV55"/>
<dbReference type="InterPro" id="IPR004891">
    <property type="entry name" value="Mercury-R_MerC"/>
</dbReference>
<dbReference type="RefSeq" id="WP_185884696.1">
    <property type="nucleotide sequence ID" value="NZ_CP060052.1"/>
</dbReference>
<dbReference type="Pfam" id="PF03203">
    <property type="entry name" value="MerC"/>
    <property type="match status" value="1"/>
</dbReference>
<gene>
    <name evidence="2" type="ORF">H4O24_02690</name>
</gene>
<keyword evidence="1" id="KW-0812">Transmembrane</keyword>
<evidence type="ECO:0000313" key="2">
    <source>
        <dbReference type="EMBL" id="QNE05620.1"/>
    </source>
</evidence>
<feature type="transmembrane region" description="Helical" evidence="1">
    <location>
        <begin position="66"/>
        <end position="84"/>
    </location>
</feature>
<dbReference type="EMBL" id="CP060052">
    <property type="protein sequence ID" value="QNE05620.1"/>
    <property type="molecule type" value="Genomic_DNA"/>
</dbReference>
<feature type="transmembrane region" description="Helical" evidence="1">
    <location>
        <begin position="24"/>
        <end position="46"/>
    </location>
</feature>
<feature type="transmembrane region" description="Helical" evidence="1">
    <location>
        <begin position="89"/>
        <end position="109"/>
    </location>
</feature>
<evidence type="ECO:0000256" key="1">
    <source>
        <dbReference type="SAM" id="Phobius"/>
    </source>
</evidence>
<name>A0A7G6VV55_9SPHN</name>
<organism evidence="2 3">
    <name type="scientific">Croceicoccus marinus</name>
    <dbReference type="NCBI Taxonomy" id="450378"/>
    <lineage>
        <taxon>Bacteria</taxon>
        <taxon>Pseudomonadati</taxon>
        <taxon>Pseudomonadota</taxon>
        <taxon>Alphaproteobacteria</taxon>
        <taxon>Sphingomonadales</taxon>
        <taxon>Erythrobacteraceae</taxon>
        <taxon>Croceicoccus</taxon>
    </lineage>
</organism>
<feature type="transmembrane region" description="Helical" evidence="1">
    <location>
        <begin position="115"/>
        <end position="133"/>
    </location>
</feature>
<dbReference type="Proteomes" id="UP000515297">
    <property type="component" value="Chromosome"/>
</dbReference>
<proteinExistence type="predicted"/>
<reference evidence="2 3" key="1">
    <citation type="submission" date="2020-08" db="EMBL/GenBank/DDBJ databases">
        <authorList>
            <person name="Liu G."/>
            <person name="Sun C."/>
        </authorList>
    </citation>
    <scope>NUCLEOTIDE SEQUENCE [LARGE SCALE GENOMIC DNA]</scope>
    <source>
        <strain evidence="2 3">OT19</strain>
    </source>
</reference>
<dbReference type="GO" id="GO:0016020">
    <property type="term" value="C:membrane"/>
    <property type="evidence" value="ECO:0007669"/>
    <property type="project" value="InterPro"/>
</dbReference>
<accession>A0A7G6VV55</accession>
<keyword evidence="1" id="KW-0472">Membrane</keyword>
<evidence type="ECO:0000313" key="3">
    <source>
        <dbReference type="Proteomes" id="UP000515297"/>
    </source>
</evidence>
<dbReference type="GO" id="GO:0015097">
    <property type="term" value="F:mercury ion transmembrane transporter activity"/>
    <property type="evidence" value="ECO:0007669"/>
    <property type="project" value="InterPro"/>
</dbReference>